<feature type="compositionally biased region" description="Polar residues" evidence="1">
    <location>
        <begin position="51"/>
        <end position="63"/>
    </location>
</feature>
<name>A0A0B4EX55_METAF</name>
<feature type="domain" description="Aminoglycoside phosphotransferase" evidence="2">
    <location>
        <begin position="56"/>
        <end position="301"/>
    </location>
</feature>
<dbReference type="GO" id="GO:0004672">
    <property type="term" value="F:protein kinase activity"/>
    <property type="evidence" value="ECO:0007669"/>
    <property type="project" value="InterPro"/>
</dbReference>
<feature type="non-terminal residue" evidence="3">
    <location>
        <position position="1"/>
    </location>
</feature>
<dbReference type="PANTHER" id="PTHR47829">
    <property type="entry name" value="HYDROLASE, PUTATIVE (AFU_ORTHOLOGUE AFUA_1G12880)-RELATED"/>
    <property type="match status" value="1"/>
</dbReference>
<dbReference type="VEuPathDB" id="FungiDB:MAN_04771"/>
<dbReference type="InterPro" id="IPR052898">
    <property type="entry name" value="ACAD10-like"/>
</dbReference>
<dbReference type="HOGENOM" id="CLU_007526_0_2_1"/>
<dbReference type="CDD" id="cd05154">
    <property type="entry name" value="ACAD10_11_N-like"/>
    <property type="match status" value="1"/>
</dbReference>
<reference evidence="3 4" key="1">
    <citation type="journal article" date="2014" name="Proc. Natl. Acad. Sci. U.S.A.">
        <title>Trajectory and genomic determinants of fungal-pathogen speciation and host adaptation.</title>
        <authorList>
            <person name="Hu X."/>
            <person name="Xiao G."/>
            <person name="Zheng P."/>
            <person name="Shang Y."/>
            <person name="Su Y."/>
            <person name="Zhang X."/>
            <person name="Liu X."/>
            <person name="Zhan S."/>
            <person name="St Leger R.J."/>
            <person name="Wang C."/>
        </authorList>
    </citation>
    <scope>NUCLEOTIDE SEQUENCE [LARGE SCALE GENOMIC DNA]</scope>
    <source>
        <strain evidence="3 4">ARSEF 549</strain>
    </source>
</reference>
<gene>
    <name evidence="3" type="ORF">MAN_04771</name>
</gene>
<dbReference type="InterPro" id="IPR002575">
    <property type="entry name" value="Aminoglycoside_PTrfase"/>
</dbReference>
<dbReference type="SUPFAM" id="SSF56112">
    <property type="entry name" value="Protein kinase-like (PK-like)"/>
    <property type="match status" value="1"/>
</dbReference>
<comment type="caution">
    <text evidence="3">The sequence shown here is derived from an EMBL/GenBank/DDBJ whole genome shotgun (WGS) entry which is preliminary data.</text>
</comment>
<keyword evidence="4" id="KW-1185">Reference proteome</keyword>
<dbReference type="EMBL" id="AZNF01000005">
    <property type="protein sequence ID" value="KID66490.1"/>
    <property type="molecule type" value="Genomic_DNA"/>
</dbReference>
<dbReference type="Gene3D" id="3.90.1200.10">
    <property type="match status" value="1"/>
</dbReference>
<protein>
    <submittedName>
        <fullName evidence="3">Acyl-CoA dehydrogenase family member 11</fullName>
    </submittedName>
</protein>
<dbReference type="AlphaFoldDB" id="A0A0B4EX55"/>
<feature type="region of interest" description="Disordered" evidence="1">
    <location>
        <begin position="43"/>
        <end position="63"/>
    </location>
</feature>
<dbReference type="PROSITE" id="PS00108">
    <property type="entry name" value="PROTEIN_KINASE_ST"/>
    <property type="match status" value="1"/>
</dbReference>
<sequence length="390" mass="43572">MAGRVRQPIDEVAFSKFLGENVPEIKLPIDLKQVSTTLCSPLPLSSSPSPANTKNEQFGFGQSNPTYQITAADARKFVMRKKPPGKLVSKTAHKVEREYRIMHALENTDVAVPKTYCLCEDDSIIGTPFYIMEFLDGRIIEDFTLPDVSPQERTAMWKAAIETLARFHAVDYKKVGLAQYGKPSGFYNRQIQTWSTICMAQEAIEDVETGEKVGRLPRFEETVGFFMNEQRQPADRTTLVHGDYKIDNLVFHKTEPRVIGILDWEMSTVGHPLSDVCNLLMQFYTARHSGAAPESAKGFLPGRTPGLPTEAQLLQWYAAITGYNPQPDMSWGMAFNIFKLAAVCQGIAARYARRQASSEKAKQHAVTRVPLAEFAWELAQEADGKAGSKL</sequence>
<evidence type="ECO:0000313" key="3">
    <source>
        <dbReference type="EMBL" id="KID66490.1"/>
    </source>
</evidence>
<dbReference type="OrthoDB" id="191037at2759"/>
<dbReference type="Proteomes" id="UP000031186">
    <property type="component" value="Unassembled WGS sequence"/>
</dbReference>
<evidence type="ECO:0000313" key="4">
    <source>
        <dbReference type="Proteomes" id="UP000031186"/>
    </source>
</evidence>
<evidence type="ECO:0000259" key="2">
    <source>
        <dbReference type="Pfam" id="PF01636"/>
    </source>
</evidence>
<dbReference type="InterPro" id="IPR008271">
    <property type="entry name" value="Ser/Thr_kinase_AS"/>
</dbReference>
<evidence type="ECO:0000256" key="1">
    <source>
        <dbReference type="SAM" id="MobiDB-lite"/>
    </source>
</evidence>
<dbReference type="PANTHER" id="PTHR47829:SF1">
    <property type="entry name" value="HAD FAMILY PHOSPHATASE"/>
    <property type="match status" value="1"/>
</dbReference>
<dbReference type="Gene3D" id="3.30.200.20">
    <property type="entry name" value="Phosphorylase Kinase, domain 1"/>
    <property type="match status" value="1"/>
</dbReference>
<dbReference type="InterPro" id="IPR041726">
    <property type="entry name" value="ACAD10_11_N"/>
</dbReference>
<dbReference type="Pfam" id="PF01636">
    <property type="entry name" value="APH"/>
    <property type="match status" value="1"/>
</dbReference>
<accession>A0A0B4EX55</accession>
<organism evidence="3 4">
    <name type="scientific">Metarhizium anisopliae (strain ARSEF 549)</name>
    <dbReference type="NCBI Taxonomy" id="3151832"/>
    <lineage>
        <taxon>Eukaryota</taxon>
        <taxon>Fungi</taxon>
        <taxon>Dikarya</taxon>
        <taxon>Ascomycota</taxon>
        <taxon>Pezizomycotina</taxon>
        <taxon>Sordariomycetes</taxon>
        <taxon>Hypocreomycetidae</taxon>
        <taxon>Hypocreales</taxon>
        <taxon>Clavicipitaceae</taxon>
        <taxon>Metarhizium</taxon>
    </lineage>
</organism>
<dbReference type="InterPro" id="IPR011009">
    <property type="entry name" value="Kinase-like_dom_sf"/>
</dbReference>
<proteinExistence type="predicted"/>